<dbReference type="PANTHER" id="PTHR12778">
    <property type="entry name" value="SOLUTE CARRIER FAMILY 33 ACETYL-COA TRANSPORTER -RELATED"/>
    <property type="match status" value="1"/>
</dbReference>
<dbReference type="SUPFAM" id="SSF103473">
    <property type="entry name" value="MFS general substrate transporter"/>
    <property type="match status" value="1"/>
</dbReference>
<organism evidence="8 10">
    <name type="scientific">Sanguibacteroides justesenii</name>
    <dbReference type="NCBI Taxonomy" id="1547597"/>
    <lineage>
        <taxon>Bacteria</taxon>
        <taxon>Pseudomonadati</taxon>
        <taxon>Bacteroidota</taxon>
        <taxon>Bacteroidia</taxon>
        <taxon>Bacteroidales</taxon>
        <taxon>Porphyromonadaceae</taxon>
        <taxon>Sanguibacteroides</taxon>
    </lineage>
</organism>
<feature type="transmembrane region" description="Helical" evidence="6">
    <location>
        <begin position="77"/>
        <end position="97"/>
    </location>
</feature>
<dbReference type="Gene3D" id="1.20.1250.20">
    <property type="entry name" value="MFS general substrate transporter like domains"/>
    <property type="match status" value="2"/>
</dbReference>
<evidence type="ECO:0000256" key="2">
    <source>
        <dbReference type="ARBA" id="ARBA00022448"/>
    </source>
</evidence>
<name>A0A0C3MEG4_9PORP</name>
<feature type="transmembrane region" description="Helical" evidence="6">
    <location>
        <begin position="186"/>
        <end position="206"/>
    </location>
</feature>
<dbReference type="InterPro" id="IPR004752">
    <property type="entry name" value="AmpG_permease/AT-1"/>
</dbReference>
<dbReference type="EMBL" id="JPIT01000032">
    <property type="protein sequence ID" value="KIO43118.1"/>
    <property type="molecule type" value="Genomic_DNA"/>
</dbReference>
<dbReference type="EMBL" id="JPIU01000038">
    <property type="protein sequence ID" value="KIO44833.1"/>
    <property type="molecule type" value="Genomic_DNA"/>
</dbReference>
<comment type="caution">
    <text evidence="8">The sequence shown here is derived from an EMBL/GenBank/DDBJ whole genome shotgun (WGS) entry which is preliminary data.</text>
</comment>
<evidence type="ECO:0000256" key="4">
    <source>
        <dbReference type="ARBA" id="ARBA00022989"/>
    </source>
</evidence>
<evidence type="ECO:0000256" key="3">
    <source>
        <dbReference type="ARBA" id="ARBA00022692"/>
    </source>
</evidence>
<feature type="transmembrane region" description="Helical" evidence="6">
    <location>
        <begin position="146"/>
        <end position="166"/>
    </location>
</feature>
<evidence type="ECO:0000313" key="8">
    <source>
        <dbReference type="EMBL" id="KIO44833.1"/>
    </source>
</evidence>
<evidence type="ECO:0000256" key="5">
    <source>
        <dbReference type="ARBA" id="ARBA00023136"/>
    </source>
</evidence>
<dbReference type="PANTHER" id="PTHR12778:SF10">
    <property type="entry name" value="MAJOR FACILITATOR SUPERFAMILY DOMAIN-CONTAINING PROTEIN 3"/>
    <property type="match status" value="1"/>
</dbReference>
<evidence type="ECO:0000313" key="9">
    <source>
        <dbReference type="Proteomes" id="UP000031937"/>
    </source>
</evidence>
<feature type="transmembrane region" description="Helical" evidence="6">
    <location>
        <begin position="109"/>
        <end position="134"/>
    </location>
</feature>
<reference evidence="8 10" key="1">
    <citation type="submission" date="2014-07" db="EMBL/GenBank/DDBJ databases">
        <title>Porphyromonadaceae bacterium OUH 308042 = ATCC BAA-2681 = DSM 28342 draft genome.</title>
        <authorList>
            <person name="Sydenham T.V."/>
            <person name="Hasman H."/>
            <person name="Justensen U.S."/>
        </authorList>
    </citation>
    <scope>NUCLEOTIDE SEQUENCE [LARGE SCALE GENOMIC DNA]</scope>
    <source>
        <strain evidence="8 10">OUH 308042</strain>
    </source>
</reference>
<keyword evidence="5 6" id="KW-0472">Membrane</keyword>
<sequence>MNKQTHPTRKSSWSWIPTLYFAQGLPYVIVMTLAVIMYKRLGIDNTDIALYTSWFYLPWVIKPLWSPLVDIMKTKRWWVVSMQLTIGGSLACIALTLPGPNAFRYSLAFMWLLAFSSATHDIAADGFYMLGLNTRQQAFFVGIRNTFYRLAMLTGQGLIVMFAGWLEKTYSIQLPEEIAVSKAWSITFYLLTGIFLILFLYHQFVLPKPQEDTAVKNDDYLKAFFDTFLSFFRKPGIVTALLFMLLFRLAESQLVKIASPFLLDKPETGGLGMSTLQVGTLYGVVGLIALIAGGISGGVVIARDGLKHWIMWMTAAMNLPNLVYLYLAYARPDNVYLISSCIAIEQLGYGFGFTALTFFMILFSKGKEQTAHYAICTGFMALGMMLPGMISGWIQKEVGYQHFFIWIMLCTIPSFLAARKIHKNL</sequence>
<keyword evidence="2" id="KW-0813">Transport</keyword>
<feature type="transmembrane region" description="Helical" evidence="6">
    <location>
        <begin position="373"/>
        <end position="394"/>
    </location>
</feature>
<feature type="transmembrane region" description="Helical" evidence="6">
    <location>
        <begin position="12"/>
        <end position="36"/>
    </location>
</feature>
<protein>
    <submittedName>
        <fullName evidence="8">Beta-lactamase</fullName>
    </submittedName>
</protein>
<dbReference type="InterPro" id="IPR011701">
    <property type="entry name" value="MFS"/>
</dbReference>
<feature type="transmembrane region" description="Helical" evidence="6">
    <location>
        <begin position="335"/>
        <end position="361"/>
    </location>
</feature>
<gene>
    <name evidence="8" type="ORF">BA92_07365</name>
    <name evidence="7" type="ORF">IE90_12970</name>
</gene>
<feature type="transmembrane region" description="Helical" evidence="6">
    <location>
        <begin position="281"/>
        <end position="302"/>
    </location>
</feature>
<dbReference type="OrthoDB" id="9787815at2"/>
<keyword evidence="3 6" id="KW-0812">Transmembrane</keyword>
<feature type="transmembrane region" description="Helical" evidence="6">
    <location>
        <begin position="48"/>
        <end position="65"/>
    </location>
</feature>
<dbReference type="Proteomes" id="UP000031980">
    <property type="component" value="Unassembled WGS sequence"/>
</dbReference>
<dbReference type="InterPro" id="IPR036259">
    <property type="entry name" value="MFS_trans_sf"/>
</dbReference>
<evidence type="ECO:0000256" key="6">
    <source>
        <dbReference type="SAM" id="Phobius"/>
    </source>
</evidence>
<dbReference type="GO" id="GO:0022857">
    <property type="term" value="F:transmembrane transporter activity"/>
    <property type="evidence" value="ECO:0007669"/>
    <property type="project" value="InterPro"/>
</dbReference>
<evidence type="ECO:0000256" key="1">
    <source>
        <dbReference type="ARBA" id="ARBA00004141"/>
    </source>
</evidence>
<evidence type="ECO:0000313" key="10">
    <source>
        <dbReference type="Proteomes" id="UP000031980"/>
    </source>
</evidence>
<feature type="transmembrane region" description="Helical" evidence="6">
    <location>
        <begin position="227"/>
        <end position="247"/>
    </location>
</feature>
<reference evidence="7 9" key="2">
    <citation type="submission" date="2014-07" db="EMBL/GenBank/DDBJ databases">
        <title>Porphyromonadaceae bacterium OUH 334697 = ATCC BAA-2682 = DSM 28341 draft genome.</title>
        <authorList>
            <person name="Sydenham T.V."/>
            <person name="Hasman H."/>
            <person name="Justesen U.S."/>
        </authorList>
    </citation>
    <scope>NUCLEOTIDE SEQUENCE [LARGE SCALE GENOMIC DNA]</scope>
    <source>
        <strain evidence="7 9">OUH 334697</strain>
    </source>
</reference>
<dbReference type="Pfam" id="PF07690">
    <property type="entry name" value="MFS_1"/>
    <property type="match status" value="1"/>
</dbReference>
<evidence type="ECO:0000313" key="7">
    <source>
        <dbReference type="EMBL" id="KIO43118.1"/>
    </source>
</evidence>
<feature type="transmembrane region" description="Helical" evidence="6">
    <location>
        <begin position="309"/>
        <end position="329"/>
    </location>
</feature>
<dbReference type="RefSeq" id="WP_041504239.1">
    <property type="nucleotide sequence ID" value="NZ_JPIT01000032.1"/>
</dbReference>
<keyword evidence="10" id="KW-1185">Reference proteome</keyword>
<proteinExistence type="predicted"/>
<feature type="transmembrane region" description="Helical" evidence="6">
    <location>
        <begin position="400"/>
        <end position="418"/>
    </location>
</feature>
<dbReference type="GO" id="GO:0016020">
    <property type="term" value="C:membrane"/>
    <property type="evidence" value="ECO:0007669"/>
    <property type="project" value="UniProtKB-SubCell"/>
</dbReference>
<accession>A0A0C3MEG4</accession>
<dbReference type="AlphaFoldDB" id="A0A0C3MEG4"/>
<comment type="subcellular location">
    <subcellularLocation>
        <location evidence="1">Membrane</location>
        <topology evidence="1">Multi-pass membrane protein</topology>
    </subcellularLocation>
</comment>
<keyword evidence="4 6" id="KW-1133">Transmembrane helix</keyword>
<dbReference type="Proteomes" id="UP000031937">
    <property type="component" value="Unassembled WGS sequence"/>
</dbReference>